<feature type="region of interest" description="Disordered" evidence="1">
    <location>
        <begin position="1"/>
        <end position="20"/>
    </location>
</feature>
<feature type="compositionally biased region" description="Polar residues" evidence="1">
    <location>
        <begin position="1"/>
        <end position="11"/>
    </location>
</feature>
<reference evidence="2 3" key="1">
    <citation type="journal article" date="2020" name="Microorganisms">
        <title>Osmotic Adaptation and Compatible Solute Biosynthesis of Phototrophic Bacteria as Revealed from Genome Analyses.</title>
        <authorList>
            <person name="Imhoff J.F."/>
            <person name="Rahn T."/>
            <person name="Kunzel S."/>
            <person name="Keller A."/>
            <person name="Neulinger S.C."/>
        </authorList>
    </citation>
    <scope>NUCLEOTIDE SEQUENCE [LARGE SCALE GENOMIC DNA]</scope>
    <source>
        <strain evidence="2 3">DSM 25653</strain>
    </source>
</reference>
<accession>A0A9X1B6N5</accession>
<protein>
    <submittedName>
        <fullName evidence="2">Uncharacterized protein</fullName>
    </submittedName>
</protein>
<name>A0A9X1B6N5_9GAMM</name>
<dbReference type="Proteomes" id="UP001138768">
    <property type="component" value="Unassembled WGS sequence"/>
</dbReference>
<keyword evidence="3" id="KW-1185">Reference proteome</keyword>
<organism evidence="2 3">
    <name type="scientific">Lamprobacter modestohalophilus</name>
    <dbReference type="NCBI Taxonomy" id="1064514"/>
    <lineage>
        <taxon>Bacteria</taxon>
        <taxon>Pseudomonadati</taxon>
        <taxon>Pseudomonadota</taxon>
        <taxon>Gammaproteobacteria</taxon>
        <taxon>Chromatiales</taxon>
        <taxon>Chromatiaceae</taxon>
        <taxon>Lamprobacter</taxon>
    </lineage>
</organism>
<comment type="caution">
    <text evidence="2">The sequence shown here is derived from an EMBL/GenBank/DDBJ whole genome shotgun (WGS) entry which is preliminary data.</text>
</comment>
<gene>
    <name evidence="2" type="ORF">CKO42_26210</name>
</gene>
<dbReference type="EMBL" id="NRRY01000125">
    <property type="protein sequence ID" value="MBK1621810.1"/>
    <property type="molecule type" value="Genomic_DNA"/>
</dbReference>
<evidence type="ECO:0000313" key="2">
    <source>
        <dbReference type="EMBL" id="MBK1621810.1"/>
    </source>
</evidence>
<evidence type="ECO:0000256" key="1">
    <source>
        <dbReference type="SAM" id="MobiDB-lite"/>
    </source>
</evidence>
<proteinExistence type="predicted"/>
<evidence type="ECO:0000313" key="3">
    <source>
        <dbReference type="Proteomes" id="UP001138768"/>
    </source>
</evidence>
<dbReference type="AlphaFoldDB" id="A0A9X1B6N5"/>
<sequence length="212" mass="24945">MNTAEEVSTYNPVLPPEQRAQSKRRIQMKLGWKDPAIQTISHQRFEKVWTEDDTLRRMWRNQPREATIRQRAMAMEVALDPHALWQCGHHTEQARVVLRYMDSIVNAPMDRPNREFYGNGQHRVKVMRAFPDQLRARLEPVFSRADLWDSGRLFEGRFNEWVADYETALPERSRQNRFPEAAKAYHEHRGCLAGLLDEMLELFAPPMVDESA</sequence>